<dbReference type="Proteomes" id="UP000093111">
    <property type="component" value="Unassembled WGS sequence"/>
</dbReference>
<dbReference type="EMBL" id="LGLV01000004">
    <property type="protein sequence ID" value="OBZ97178.1"/>
    <property type="molecule type" value="Genomic_DNA"/>
</dbReference>
<comment type="caution">
    <text evidence="3">The sequence shown here is derived from an EMBL/GenBank/DDBJ whole genome shotgun (WGS) entry which is preliminary data.</text>
</comment>
<feature type="region of interest" description="Disordered" evidence="2">
    <location>
        <begin position="386"/>
        <end position="407"/>
    </location>
</feature>
<dbReference type="RefSeq" id="WP_068952500.1">
    <property type="nucleotide sequence ID" value="NZ_LGLV01000004.1"/>
</dbReference>
<dbReference type="InterPro" id="IPR036390">
    <property type="entry name" value="WH_DNA-bd_sf"/>
</dbReference>
<evidence type="ECO:0000256" key="1">
    <source>
        <dbReference type="ARBA" id="ARBA00006479"/>
    </source>
</evidence>
<dbReference type="SUPFAM" id="SSF46785">
    <property type="entry name" value="Winged helix' DNA-binding domain"/>
    <property type="match status" value="1"/>
</dbReference>
<dbReference type="PATRIC" id="fig|1612624.7.peg.449"/>
<evidence type="ECO:0000313" key="4">
    <source>
        <dbReference type="Proteomes" id="UP000093111"/>
    </source>
</evidence>
<sequence length="407" mass="43118">MKLKGDQSTARAMNRRLILNLLRQDGARSRADIASVTGLSPAAVTFVVADLIDEGLLIEGKTVAGSTGRRPIPIDIDYASGLAIGFKLMVGSVECVVTDLATNPLGSLRLPLAGHDPDHIVAALAEAVPELVSLVDRPGARLAGIGISMPGVIDNHKAVCIRSHRYNWDNVPLGRMLAERANVPVWLEDDTNAYAIAQQLFGLGRQHRNMAVLAIGVGISCALVFEGKLYRGANGAAGKFGHTSFEENGRLCECGKRGCLMAYYAEPAILSTWRNATGRGEVAGRSELLAALKTGEPQAIAVLEEAGNGIGRHLANLVNITDPEVILVGGEAVSFGDALFGPLRAALEKNTFRAPPPVLPDWEDNSWARGAAALVTQKIFDFETSAGNAAPSLDQGRAPGKEQRQPL</sequence>
<dbReference type="Pfam" id="PF13412">
    <property type="entry name" value="HTH_24"/>
    <property type="match status" value="1"/>
</dbReference>
<dbReference type="Gene3D" id="1.10.10.10">
    <property type="entry name" value="Winged helix-like DNA-binding domain superfamily/Winged helix DNA-binding domain"/>
    <property type="match status" value="1"/>
</dbReference>
<evidence type="ECO:0000313" key="3">
    <source>
        <dbReference type="EMBL" id="OBZ97178.1"/>
    </source>
</evidence>
<name>A0A1C7P7E9_9HYPH</name>
<dbReference type="PANTHER" id="PTHR18964">
    <property type="entry name" value="ROK (REPRESSOR, ORF, KINASE) FAMILY"/>
    <property type="match status" value="1"/>
</dbReference>
<dbReference type="CDD" id="cd24073">
    <property type="entry name" value="ASKHA_ATPase_ROK_CYANR"/>
    <property type="match status" value="1"/>
</dbReference>
<dbReference type="Pfam" id="PF00480">
    <property type="entry name" value="ROK"/>
    <property type="match status" value="1"/>
</dbReference>
<reference evidence="3 4" key="1">
    <citation type="journal article" date="2016" name="Syst. Appl. Microbiol.">
        <title>Pararhizobium polonicum sp. nov. isolated from tumors on stone fruit rootstocks.</title>
        <authorList>
            <person name="Pulawska J."/>
            <person name="Kuzmanovic N."/>
            <person name="Willems A."/>
            <person name="Pothier J.F."/>
        </authorList>
    </citation>
    <scope>NUCLEOTIDE SEQUENCE [LARGE SCALE GENOMIC DNA]</scope>
    <source>
        <strain evidence="3 4">F5.1</strain>
    </source>
</reference>
<keyword evidence="4" id="KW-1185">Reference proteome</keyword>
<dbReference type="InterPro" id="IPR011991">
    <property type="entry name" value="ArsR-like_HTH"/>
</dbReference>
<dbReference type="InterPro" id="IPR036388">
    <property type="entry name" value="WH-like_DNA-bd_sf"/>
</dbReference>
<accession>A0A1C7P7E9</accession>
<dbReference type="SUPFAM" id="SSF53067">
    <property type="entry name" value="Actin-like ATPase domain"/>
    <property type="match status" value="1"/>
</dbReference>
<dbReference type="CDD" id="cd00090">
    <property type="entry name" value="HTH_ARSR"/>
    <property type="match status" value="1"/>
</dbReference>
<dbReference type="STRING" id="1612624.ADU59_02160"/>
<dbReference type="InterPro" id="IPR000600">
    <property type="entry name" value="ROK"/>
</dbReference>
<evidence type="ECO:0000256" key="2">
    <source>
        <dbReference type="SAM" id="MobiDB-lite"/>
    </source>
</evidence>
<comment type="similarity">
    <text evidence="1">Belongs to the ROK (NagC/XylR) family.</text>
</comment>
<dbReference type="PANTHER" id="PTHR18964:SF149">
    <property type="entry name" value="BIFUNCTIONAL UDP-N-ACETYLGLUCOSAMINE 2-EPIMERASE_N-ACETYLMANNOSAMINE KINASE"/>
    <property type="match status" value="1"/>
</dbReference>
<dbReference type="InterPro" id="IPR043129">
    <property type="entry name" value="ATPase_NBD"/>
</dbReference>
<dbReference type="AlphaFoldDB" id="A0A1C7P7E9"/>
<gene>
    <name evidence="3" type="ORF">ADU59_02160</name>
</gene>
<dbReference type="GO" id="GO:0006355">
    <property type="term" value="P:regulation of DNA-templated transcription"/>
    <property type="evidence" value="ECO:0007669"/>
    <property type="project" value="UniProtKB-ARBA"/>
</dbReference>
<protein>
    <submittedName>
        <fullName evidence="3">ROK family transcriptional regulator</fullName>
    </submittedName>
</protein>
<organism evidence="3 4">
    <name type="scientific">Pararhizobium polonicum</name>
    <dbReference type="NCBI Taxonomy" id="1612624"/>
    <lineage>
        <taxon>Bacteria</taxon>
        <taxon>Pseudomonadati</taxon>
        <taxon>Pseudomonadota</taxon>
        <taxon>Alphaproteobacteria</taxon>
        <taxon>Hyphomicrobiales</taxon>
        <taxon>Rhizobiaceae</taxon>
        <taxon>Rhizobium/Agrobacterium group</taxon>
        <taxon>Pararhizobium</taxon>
    </lineage>
</organism>
<proteinExistence type="inferred from homology"/>
<dbReference type="Gene3D" id="3.30.420.40">
    <property type="match status" value="2"/>
</dbReference>